<feature type="region of interest" description="Disordered" evidence="1">
    <location>
        <begin position="1"/>
        <end position="30"/>
    </location>
</feature>
<evidence type="ECO:0000256" key="1">
    <source>
        <dbReference type="SAM" id="MobiDB-lite"/>
    </source>
</evidence>
<feature type="region of interest" description="Disordered" evidence="1">
    <location>
        <begin position="57"/>
        <end position="76"/>
    </location>
</feature>
<keyword evidence="3" id="KW-1185">Reference proteome</keyword>
<protein>
    <submittedName>
        <fullName evidence="2">Uncharacterized protein</fullName>
    </submittedName>
</protein>
<comment type="caution">
    <text evidence="2">The sequence shown here is derived from an EMBL/GenBank/DDBJ whole genome shotgun (WGS) entry which is preliminary data.</text>
</comment>
<gene>
    <name evidence="2" type="ORF">H9633_04865</name>
</gene>
<dbReference type="RefSeq" id="WP_071643242.1">
    <property type="nucleotide sequence ID" value="NZ_JACSPX010000001.1"/>
</dbReference>
<sequence>MGLFTQKPQEPSAWAALPGEPLDETNPTERLDEAPSLDLLDVGLSAQYSTIVLPVKAPAPEAAAPADAADVPDAGE</sequence>
<feature type="compositionally biased region" description="Low complexity" evidence="1">
    <location>
        <begin position="58"/>
        <end position="76"/>
    </location>
</feature>
<organism evidence="2 3">
    <name type="scientific">Microbacterium commune</name>
    <dbReference type="NCBI Taxonomy" id="2762219"/>
    <lineage>
        <taxon>Bacteria</taxon>
        <taxon>Bacillati</taxon>
        <taxon>Actinomycetota</taxon>
        <taxon>Actinomycetes</taxon>
        <taxon>Micrococcales</taxon>
        <taxon>Microbacteriaceae</taxon>
        <taxon>Microbacterium</taxon>
    </lineage>
</organism>
<accession>A0ABR8W3M7</accession>
<evidence type="ECO:0000313" key="2">
    <source>
        <dbReference type="EMBL" id="MBD8011625.1"/>
    </source>
</evidence>
<dbReference type="EMBL" id="JACSPX010000001">
    <property type="protein sequence ID" value="MBD8011625.1"/>
    <property type="molecule type" value="Genomic_DNA"/>
</dbReference>
<reference evidence="2 3" key="1">
    <citation type="submission" date="2020-08" db="EMBL/GenBank/DDBJ databases">
        <title>A Genomic Blueprint of the Chicken Gut Microbiome.</title>
        <authorList>
            <person name="Gilroy R."/>
            <person name="Ravi A."/>
            <person name="Getino M."/>
            <person name="Pursley I."/>
            <person name="Horton D.L."/>
            <person name="Alikhan N.-F."/>
            <person name="Baker D."/>
            <person name="Gharbi K."/>
            <person name="Hall N."/>
            <person name="Watson M."/>
            <person name="Adriaenssens E.M."/>
            <person name="Foster-Nyarko E."/>
            <person name="Jarju S."/>
            <person name="Secka A."/>
            <person name="Antonio M."/>
            <person name="Oren A."/>
            <person name="Chaudhuri R."/>
            <person name="La Ragione R.M."/>
            <person name="Hildebrand F."/>
            <person name="Pallen M.J."/>
        </authorList>
    </citation>
    <scope>NUCLEOTIDE SEQUENCE [LARGE SCALE GENOMIC DNA]</scope>
    <source>
        <strain evidence="2 3">Re1</strain>
    </source>
</reference>
<evidence type="ECO:0000313" key="3">
    <source>
        <dbReference type="Proteomes" id="UP000611521"/>
    </source>
</evidence>
<name>A0ABR8W3M7_9MICO</name>
<dbReference type="Proteomes" id="UP000611521">
    <property type="component" value="Unassembled WGS sequence"/>
</dbReference>
<proteinExistence type="predicted"/>